<dbReference type="PROSITE" id="PS00010">
    <property type="entry name" value="ASX_HYDROXYL"/>
    <property type="match status" value="3"/>
</dbReference>
<dbReference type="Proteomes" id="UP001488805">
    <property type="component" value="Unassembled WGS sequence"/>
</dbReference>
<evidence type="ECO:0000259" key="19">
    <source>
        <dbReference type="PROSITE" id="PS50268"/>
    </source>
</evidence>
<dbReference type="CDD" id="cd11304">
    <property type="entry name" value="Cadherin_repeat"/>
    <property type="match status" value="10"/>
</dbReference>
<dbReference type="InterPro" id="IPR009030">
    <property type="entry name" value="Growth_fac_rcpt_cys_sf"/>
</dbReference>
<dbReference type="InterPro" id="IPR018097">
    <property type="entry name" value="EGF_Ca-bd_CS"/>
</dbReference>
<dbReference type="PANTHER" id="PTHR24025:SF23">
    <property type="entry name" value="NEURAL-CADHERIN"/>
    <property type="match status" value="1"/>
</dbReference>
<comment type="caution">
    <text evidence="13">Lacks conserved residue(s) required for the propagation of feature annotation.</text>
</comment>
<keyword evidence="5" id="KW-0677">Repeat</keyword>
<dbReference type="CDD" id="cd00054">
    <property type="entry name" value="EGF_CA"/>
    <property type="match status" value="4"/>
</dbReference>
<dbReference type="SUPFAM" id="SSF57184">
    <property type="entry name" value="Growth factor receptor domain"/>
    <property type="match status" value="1"/>
</dbReference>
<dbReference type="EMBL" id="JBCEZU010000329">
    <property type="protein sequence ID" value="KAK9521111.1"/>
    <property type="molecule type" value="Genomic_DNA"/>
</dbReference>
<dbReference type="FunFam" id="2.10.25.10:FF:000173">
    <property type="entry name" value="Neurogenic locus notch protein 2"/>
    <property type="match status" value="1"/>
</dbReference>
<feature type="domain" description="Cadherin" evidence="19">
    <location>
        <begin position="905"/>
        <end position="992"/>
    </location>
</feature>
<evidence type="ECO:0000256" key="14">
    <source>
        <dbReference type="SAM" id="MobiDB-lite"/>
    </source>
</evidence>
<dbReference type="GO" id="GO:0005911">
    <property type="term" value="C:cell-cell junction"/>
    <property type="evidence" value="ECO:0007669"/>
    <property type="project" value="TreeGrafter"/>
</dbReference>
<dbReference type="SMART" id="SM00112">
    <property type="entry name" value="CA"/>
    <property type="match status" value="11"/>
</dbReference>
<accession>A0AAW1EF39</accession>
<dbReference type="InterPro" id="IPR000742">
    <property type="entry name" value="EGF"/>
</dbReference>
<dbReference type="InterPro" id="IPR015919">
    <property type="entry name" value="Cadherin-like_sf"/>
</dbReference>
<comment type="subcellular location">
    <subcellularLocation>
        <location evidence="1">Membrane</location>
        <topology evidence="1">Single-pass membrane protein</topology>
    </subcellularLocation>
</comment>
<feature type="domain" description="EGF-like" evidence="18">
    <location>
        <begin position="1335"/>
        <end position="1371"/>
    </location>
</feature>
<organism evidence="20 21">
    <name type="scientific">Zoarces viviparus</name>
    <name type="common">Viviparous eelpout</name>
    <name type="synonym">Blennius viviparus</name>
    <dbReference type="NCBI Taxonomy" id="48416"/>
    <lineage>
        <taxon>Eukaryota</taxon>
        <taxon>Metazoa</taxon>
        <taxon>Chordata</taxon>
        <taxon>Craniata</taxon>
        <taxon>Vertebrata</taxon>
        <taxon>Euteleostomi</taxon>
        <taxon>Actinopterygii</taxon>
        <taxon>Neopterygii</taxon>
        <taxon>Teleostei</taxon>
        <taxon>Neoteleostei</taxon>
        <taxon>Acanthomorphata</taxon>
        <taxon>Eupercaria</taxon>
        <taxon>Perciformes</taxon>
        <taxon>Cottioidei</taxon>
        <taxon>Zoarcales</taxon>
        <taxon>Zoarcidae</taxon>
        <taxon>Zoarcinae</taxon>
        <taxon>Zoarces</taxon>
    </lineage>
</organism>
<dbReference type="FunFam" id="2.60.40.60:FF:000080">
    <property type="entry name" value="FAT atypical cadherin 1"/>
    <property type="match status" value="1"/>
</dbReference>
<sequence>MDSTGHWRKYTILLFHFLVFNTTSSHEPSSGNTVNVSSERQLADIVSGQHTRSSWYYTSVGLQSHNRRRTQMALSKTFYSFEVKEDAVPGTVVGKLETVFESLTPITYSVQEDDGENLFLLSPFSGEFLLSRSLDFEAQRFYILTVAVQQGGSQGSGVRVYFNVLDVNDNPPVFSQDTFPASLLEDARVGTCFLSLNVSDIDDGDNGDLKLRVVGGDEEKVFFINTAGSLCLNTELDRERQPFYNLTVTANDCVQTASLQFTSTAHVIVVVDDVNDNAPLFVSAKTVSTPEDTALHSAIMTVHAEDEDIGSNGEVLYYLNNTSGGKFSIDNRSGKIYLEEALDREQVDTLIITVTAADEGSPRMATIMNLTVHVEDANDHDPEFSQSTYSLTIREDISRGTSLFQVQALDRDIGRNGQVGYVLTRESPFVVDAVRGVITAMDKLDRERDSNYTLIITAVDKGNIHRSATATISITVLDVNDFAPLFTPQTLTMHVTENDEDPAQLTRQVSALDEDLGANSQLTYFLQKGNSDGLFSISPSGTFQIVHSLDRERESSYFVNIVAVDSGLMPLTGTLTIHVIVDGVNDNRPEFTQEVYNTIVSEDSPTGTVFAMITASDVDEGVSGEIRYSMENLDVPFDIEETSGELFTTDVLDRETVAIYRLTVIGSDGHPTQPLSSSVLVTVLIGDINDHWPQFMYSPYVAYVPTEMAPGSVVCAVRATDGDTEMNAELHFLLYGQSSDLFSIHPHSGTVFASSAFWRTEDIIVSVHVEDAGENPKFDITTISVRFHNASEFPEVTVDVLSDFLSEDEPVGTLVAVVSAASTRAHPVSFYLASGNFEDMFHVEQLSGALTVENPLDYESKREFTLLIEARDSGSPPFSSFSEIPINISDVNDNLPQFTQAEYRIGKVTATDYDQGSEGQVFYLMFGQSKYMGFEINKLSGEIYTTGSLRKQGSSHVVLKVLAKNSGVITGMDVDETLVHISVIDTNDPPVFTTALYLANVAENNPVGTPVITVSALDEDSILEWNSFFFSIENGNTNFSFAIGPSSGVISVNAPLDRELRPVYNLTITATDNGSPPATGTTNVIVTIDDVNDNAPKLTFTEAQVKENQPQGTVVARLSASDSDFPPNGGPFTYWLVNPSTGSAFSLTPDGVLFTIRTIDREQIAIHHILVAVRDAGIPPQSSTATIHIKIVDENDSPSLPRNIVIEVKYFGSSFQGGMIGNVHPEDQDESDTFNCAIISGQLNMFIIPNGTCELWSPPFQGEATFNITVEATDQLHFPVNNSIYVNYKACKKNIYISRDVAVLESSAVIFVSPQKEIFSCTCPAGFNGTLCEDDIDECEANPCENKGTCVNTAGSFYCHCQSGFSGSFCSTDGDECLKLKCQNGGTCSSTQDGYHCHCVPGFEGEMCEHFIDHCRSTPCVQGSCINSQTGFSCHCPFGVSGVHCEDHSYGFEELSFMEFPPLDRRTNLISLEFATVQRNSLLLYNPGGPSSREFIALQILNGAIHLSYDLGPGPVRLQTHKQVADGYFHSVTARRIGNMGSLHVDNCTDIENNGFCFSRRDGSSLKRTLDVGSNMTFGGTRTFESILLLPAQIQTHDFVGCIRNVYVNGILLRPSMALATYNILDRCPRTTPSPCQSNPCKNSGLCHDFWSDYLCECKSPFTGSNCAKEMSEGLVLRFDGNDYIEYVIKERFKRDYLLKDLLDDEKEGNARDQSGINIRFKTQDNGVLIFVVGQTGYTMLKIKHRKLVYITKDTLSGHLSEFIVDSPVADGFWHVLSLFSNGQNTFLLLDSESVLNITDRSMDLTPVSVEKMIFGAAQTGDSNLQQFGFTGCVQYFNVNGYTLPVSGQSMMMDVWPSSTLVQSSCSSPGVCLPSPCSEQDTARRRCLSAHCQNRWSVCGPAGQNRSCVCLHNISDHACDICMSTTESHTQCSEMQGSVPLWLIAVILPLVSVLVIIGLCVALCRVRRKNAKCQSDSSPKKTEQGTDNVAFRSDDNRTLADAACAEKEKQHDPMSADQQRLGVEFCGDASLSSVQPVPNSELEYYEIGSISSALHSDTTSLAHHLYDTKCVKADPKRWGDLRMLLAGFKKERSSGERPKSPTEPQDVAFLNKQLLTKIDAEHSQQTPPRYKRKFQQPEFLEPAQCLTFEEISKLNTPREQTMSPRASPRPQPAKSTTVIGASSDSETDSTFTCSESECGQLSLIGARNCIHDQSSLPACSFRQTCHSAAGLHEAQSAPSSMFEQWESILNMQLPFSSYAPVFEELARLPTEPCHSNDIHSDIEEII</sequence>
<dbReference type="PROSITE" id="PS50026">
    <property type="entry name" value="EGF_3"/>
    <property type="match status" value="4"/>
</dbReference>
<dbReference type="Pfam" id="PF00028">
    <property type="entry name" value="Cadherin"/>
    <property type="match status" value="9"/>
</dbReference>
<dbReference type="PROSITE" id="PS50268">
    <property type="entry name" value="CADHERIN_2"/>
    <property type="match status" value="11"/>
</dbReference>
<reference evidence="20 21" key="1">
    <citation type="journal article" date="2024" name="Genome Biol. Evol.">
        <title>Chromosome-level genome assembly of the viviparous eelpout Zoarces viviparus.</title>
        <authorList>
            <person name="Fuhrmann N."/>
            <person name="Brasseur M.V."/>
            <person name="Bakowski C.E."/>
            <person name="Podsiadlowski L."/>
            <person name="Prost S."/>
            <person name="Krehenwinkel H."/>
            <person name="Mayer C."/>
        </authorList>
    </citation>
    <scope>NUCLEOTIDE SEQUENCE [LARGE SCALE GENOMIC DNA]</scope>
    <source>
        <strain evidence="20">NO-MEL_2022_Ind0_liver</strain>
    </source>
</reference>
<dbReference type="InterPro" id="IPR002126">
    <property type="entry name" value="Cadherin-like_dom"/>
</dbReference>
<feature type="disulfide bond" evidence="13">
    <location>
        <begin position="1658"/>
        <end position="1667"/>
    </location>
</feature>
<keyword evidence="3 15" id="KW-0812">Transmembrane</keyword>
<keyword evidence="4 16" id="KW-0732">Signal</keyword>
<evidence type="ECO:0000256" key="4">
    <source>
        <dbReference type="ARBA" id="ARBA00022729"/>
    </source>
</evidence>
<dbReference type="Gene3D" id="2.60.120.200">
    <property type="match status" value="2"/>
</dbReference>
<keyword evidence="8 15" id="KW-1133">Transmembrane helix</keyword>
<dbReference type="PROSITE" id="PS01186">
    <property type="entry name" value="EGF_2"/>
    <property type="match status" value="3"/>
</dbReference>
<dbReference type="InterPro" id="IPR001881">
    <property type="entry name" value="EGF-like_Ca-bd_dom"/>
</dbReference>
<dbReference type="Pfam" id="PF02210">
    <property type="entry name" value="Laminin_G_2"/>
    <property type="match status" value="2"/>
</dbReference>
<keyword evidence="10 13" id="KW-1015">Disulfide bond</keyword>
<keyword evidence="21" id="KW-1185">Reference proteome</keyword>
<evidence type="ECO:0000313" key="21">
    <source>
        <dbReference type="Proteomes" id="UP001488805"/>
    </source>
</evidence>
<evidence type="ECO:0000256" key="16">
    <source>
        <dbReference type="SAM" id="SignalP"/>
    </source>
</evidence>
<feature type="compositionally biased region" description="Polar residues" evidence="14">
    <location>
        <begin position="2173"/>
        <end position="2188"/>
    </location>
</feature>
<feature type="domain" description="Cadherin" evidence="19">
    <location>
        <begin position="993"/>
        <end position="1098"/>
    </location>
</feature>
<feature type="domain" description="Cadherin" evidence="19">
    <location>
        <begin position="175"/>
        <end position="281"/>
    </location>
</feature>
<dbReference type="InterPro" id="IPR000152">
    <property type="entry name" value="EGF-type_Asp/Asn_hydroxyl_site"/>
</dbReference>
<dbReference type="PANTHER" id="PTHR24025">
    <property type="entry name" value="DESMOGLEIN FAMILY MEMBER"/>
    <property type="match status" value="1"/>
</dbReference>
<protein>
    <recommendedName>
        <fullName evidence="22">Protocadherin Fat 4-like</fullName>
    </recommendedName>
</protein>
<evidence type="ECO:0000313" key="20">
    <source>
        <dbReference type="EMBL" id="KAK9521111.1"/>
    </source>
</evidence>
<feature type="domain" description="Laminin G" evidence="17">
    <location>
        <begin position="1687"/>
        <end position="1866"/>
    </location>
</feature>
<evidence type="ECO:0000256" key="3">
    <source>
        <dbReference type="ARBA" id="ARBA00022692"/>
    </source>
</evidence>
<evidence type="ECO:0000256" key="1">
    <source>
        <dbReference type="ARBA" id="ARBA00004167"/>
    </source>
</evidence>
<dbReference type="InterPro" id="IPR049883">
    <property type="entry name" value="NOTCH1_EGF-like"/>
</dbReference>
<dbReference type="Pfam" id="PF07645">
    <property type="entry name" value="EGF_CA"/>
    <property type="match status" value="1"/>
</dbReference>
<evidence type="ECO:0000256" key="8">
    <source>
        <dbReference type="ARBA" id="ARBA00022989"/>
    </source>
</evidence>
<dbReference type="InterPro" id="IPR020894">
    <property type="entry name" value="Cadherin_CS"/>
</dbReference>
<evidence type="ECO:0000256" key="15">
    <source>
        <dbReference type="SAM" id="Phobius"/>
    </source>
</evidence>
<evidence type="ECO:0000256" key="2">
    <source>
        <dbReference type="ARBA" id="ARBA00022536"/>
    </source>
</evidence>
<dbReference type="PROSITE" id="PS50025">
    <property type="entry name" value="LAM_G_DOMAIN"/>
    <property type="match status" value="2"/>
</dbReference>
<feature type="signal peptide" evidence="16">
    <location>
        <begin position="1"/>
        <end position="25"/>
    </location>
</feature>
<dbReference type="FunFam" id="2.10.25.10:FF:000012">
    <property type="entry name" value="Delta-like protein"/>
    <property type="match status" value="1"/>
</dbReference>
<evidence type="ECO:0000256" key="6">
    <source>
        <dbReference type="ARBA" id="ARBA00022837"/>
    </source>
</evidence>
<feature type="domain" description="Cadherin" evidence="19">
    <location>
        <begin position="805"/>
        <end position="898"/>
    </location>
</feature>
<comment type="caution">
    <text evidence="20">The sequence shown here is derived from an EMBL/GenBank/DDBJ whole genome shotgun (WGS) entry which is preliminary data.</text>
</comment>
<feature type="chain" id="PRO_5043396428" description="Protocadherin Fat 4-like" evidence="16">
    <location>
        <begin position="26"/>
        <end position="2286"/>
    </location>
</feature>
<keyword evidence="9 15" id="KW-0472">Membrane</keyword>
<dbReference type="GO" id="GO:0009653">
    <property type="term" value="P:anatomical structure morphogenesis"/>
    <property type="evidence" value="ECO:0007669"/>
    <property type="project" value="UniProtKB-ARBA"/>
</dbReference>
<feature type="domain" description="Laminin G" evidence="17">
    <location>
        <begin position="1447"/>
        <end position="1628"/>
    </location>
</feature>
<feature type="domain" description="EGF-like" evidence="18">
    <location>
        <begin position="1411"/>
        <end position="1446"/>
    </location>
</feature>
<dbReference type="InterPro" id="IPR013320">
    <property type="entry name" value="ConA-like_dom_sf"/>
</dbReference>
<evidence type="ECO:0000256" key="9">
    <source>
        <dbReference type="ARBA" id="ARBA00023136"/>
    </source>
</evidence>
<dbReference type="CDD" id="cd00110">
    <property type="entry name" value="LamG"/>
    <property type="match status" value="2"/>
</dbReference>
<feature type="compositionally biased region" description="Polar residues" evidence="14">
    <location>
        <begin position="2155"/>
        <end position="2164"/>
    </location>
</feature>
<dbReference type="Gene3D" id="2.60.40.60">
    <property type="entry name" value="Cadherins"/>
    <property type="match status" value="11"/>
</dbReference>
<evidence type="ECO:0000256" key="11">
    <source>
        <dbReference type="ARBA" id="ARBA00023180"/>
    </source>
</evidence>
<dbReference type="FunFam" id="2.60.40.60:FF:000020">
    <property type="entry name" value="Dachsous cadherin-related 1b"/>
    <property type="match status" value="2"/>
</dbReference>
<dbReference type="FunFam" id="2.60.40.60:FF:000033">
    <property type="entry name" value="FAT atypical cadherin 1"/>
    <property type="match status" value="1"/>
</dbReference>
<name>A0AAW1EF39_ZOAVI</name>
<feature type="domain" description="Cadherin" evidence="19">
    <location>
        <begin position="1097"/>
        <end position="1203"/>
    </location>
</feature>
<dbReference type="FunFam" id="2.10.25.10:FF:000125">
    <property type="entry name" value="Neurogenic locus notch protein-like"/>
    <property type="match status" value="1"/>
</dbReference>
<dbReference type="SMART" id="SM00179">
    <property type="entry name" value="EGF_CA"/>
    <property type="match status" value="4"/>
</dbReference>
<feature type="domain" description="EGF-like" evidence="18">
    <location>
        <begin position="1373"/>
        <end position="1409"/>
    </location>
</feature>
<dbReference type="Pfam" id="PF00008">
    <property type="entry name" value="EGF"/>
    <property type="match status" value="2"/>
</dbReference>
<feature type="domain" description="EGF-like" evidence="18">
    <location>
        <begin position="1632"/>
        <end position="1668"/>
    </location>
</feature>
<feature type="disulfide bond" evidence="13">
    <location>
        <begin position="1399"/>
        <end position="1408"/>
    </location>
</feature>
<feature type="transmembrane region" description="Helical" evidence="15">
    <location>
        <begin position="1941"/>
        <end position="1964"/>
    </location>
</feature>
<feature type="region of interest" description="Disordered" evidence="14">
    <location>
        <begin position="2155"/>
        <end position="2188"/>
    </location>
</feature>
<evidence type="ECO:0000256" key="10">
    <source>
        <dbReference type="ARBA" id="ARBA00023157"/>
    </source>
</evidence>
<dbReference type="InterPro" id="IPR050971">
    <property type="entry name" value="Cadherin-domain_protein"/>
</dbReference>
<dbReference type="SUPFAM" id="SSF49313">
    <property type="entry name" value="Cadherin-like"/>
    <property type="match status" value="11"/>
</dbReference>
<evidence type="ECO:0000256" key="13">
    <source>
        <dbReference type="PROSITE-ProRule" id="PRU00076"/>
    </source>
</evidence>
<evidence type="ECO:0000259" key="17">
    <source>
        <dbReference type="PROSITE" id="PS50025"/>
    </source>
</evidence>
<evidence type="ECO:0000256" key="7">
    <source>
        <dbReference type="ARBA" id="ARBA00022889"/>
    </source>
</evidence>
<dbReference type="FunFam" id="2.60.40.60:FF:000106">
    <property type="entry name" value="FAT atypical cadherin 4"/>
    <property type="match status" value="1"/>
</dbReference>
<feature type="domain" description="Cadherin" evidence="19">
    <location>
        <begin position="592"/>
        <end position="695"/>
    </location>
</feature>
<dbReference type="SMART" id="SM00181">
    <property type="entry name" value="EGF"/>
    <property type="match status" value="5"/>
</dbReference>
<feature type="disulfide bond" evidence="13">
    <location>
        <begin position="1361"/>
        <end position="1370"/>
    </location>
</feature>
<dbReference type="PRINTS" id="PR00205">
    <property type="entry name" value="CADHERIN"/>
</dbReference>
<dbReference type="InterPro" id="IPR001791">
    <property type="entry name" value="Laminin_G"/>
</dbReference>
<evidence type="ECO:0008006" key="22">
    <source>
        <dbReference type="Google" id="ProtNLM"/>
    </source>
</evidence>
<dbReference type="PROSITE" id="PS00022">
    <property type="entry name" value="EGF_1"/>
    <property type="match status" value="4"/>
</dbReference>
<dbReference type="SUPFAM" id="SSF49899">
    <property type="entry name" value="Concanavalin A-like lectins/glucanases"/>
    <property type="match status" value="2"/>
</dbReference>
<feature type="domain" description="Cadherin" evidence="19">
    <location>
        <begin position="696"/>
        <end position="796"/>
    </location>
</feature>
<proteinExistence type="predicted"/>
<dbReference type="FunFam" id="2.60.40.60:FF:000015">
    <property type="entry name" value="FAT atypical cadherin 1"/>
    <property type="match status" value="1"/>
</dbReference>
<dbReference type="GO" id="GO:0007156">
    <property type="term" value="P:homophilic cell adhesion via plasma membrane adhesion molecules"/>
    <property type="evidence" value="ECO:0007669"/>
    <property type="project" value="InterPro"/>
</dbReference>
<keyword evidence="7" id="KW-0130">Cell adhesion</keyword>
<feature type="domain" description="Cadherin" evidence="19">
    <location>
        <begin position="281"/>
        <end position="384"/>
    </location>
</feature>
<feature type="domain" description="Cadherin" evidence="19">
    <location>
        <begin position="75"/>
        <end position="174"/>
    </location>
</feature>
<feature type="disulfide bond" evidence="13">
    <location>
        <begin position="1436"/>
        <end position="1445"/>
    </location>
</feature>
<feature type="domain" description="Cadherin" evidence="19">
    <location>
        <begin position="487"/>
        <end position="591"/>
    </location>
</feature>
<feature type="domain" description="Cadherin" evidence="19">
    <location>
        <begin position="385"/>
        <end position="486"/>
    </location>
</feature>
<dbReference type="FunFam" id="2.60.40.60:FF:000037">
    <property type="entry name" value="FAT atypical cadherin 1"/>
    <property type="match status" value="1"/>
</dbReference>
<dbReference type="GO" id="GO:0005509">
    <property type="term" value="F:calcium ion binding"/>
    <property type="evidence" value="ECO:0007669"/>
    <property type="project" value="UniProtKB-UniRule"/>
</dbReference>
<feature type="disulfide bond" evidence="13">
    <location>
        <begin position="1415"/>
        <end position="1425"/>
    </location>
</feature>
<dbReference type="FunFam" id="2.60.40.60:FF:000024">
    <property type="entry name" value="FAT atypical cadherin 3"/>
    <property type="match status" value="1"/>
</dbReference>
<dbReference type="Gene3D" id="2.10.25.10">
    <property type="entry name" value="Laminin"/>
    <property type="match status" value="4"/>
</dbReference>
<evidence type="ECO:0000256" key="5">
    <source>
        <dbReference type="ARBA" id="ARBA00022737"/>
    </source>
</evidence>
<keyword evidence="11" id="KW-0325">Glycoprotein</keyword>
<dbReference type="SMART" id="SM00282">
    <property type="entry name" value="LamG"/>
    <property type="match status" value="2"/>
</dbReference>
<evidence type="ECO:0000256" key="12">
    <source>
        <dbReference type="PROSITE-ProRule" id="PRU00043"/>
    </source>
</evidence>
<dbReference type="GO" id="GO:0005886">
    <property type="term" value="C:plasma membrane"/>
    <property type="evidence" value="ECO:0007669"/>
    <property type="project" value="InterPro"/>
</dbReference>
<dbReference type="PROSITE" id="PS00232">
    <property type="entry name" value="CADHERIN_1"/>
    <property type="match status" value="5"/>
</dbReference>
<keyword evidence="2 13" id="KW-0245">EGF-like domain</keyword>
<dbReference type="PROSITE" id="PS01187">
    <property type="entry name" value="EGF_CA"/>
    <property type="match status" value="1"/>
</dbReference>
<evidence type="ECO:0000259" key="18">
    <source>
        <dbReference type="PROSITE" id="PS50026"/>
    </source>
</evidence>
<keyword evidence="6 12" id="KW-0106">Calcium</keyword>
<gene>
    <name evidence="20" type="ORF">VZT92_020948</name>
</gene>